<keyword evidence="3" id="KW-1185">Reference proteome</keyword>
<dbReference type="Gramene" id="OE9A098646T1">
    <property type="protein sequence ID" value="OE9A098646C1"/>
    <property type="gene ID" value="OE9A098646"/>
</dbReference>
<name>A0A8S0UIN5_OLEEU</name>
<gene>
    <name evidence="2" type="ORF">OLEA9_A098646</name>
</gene>
<evidence type="ECO:0000313" key="2">
    <source>
        <dbReference type="EMBL" id="CAA3019844.1"/>
    </source>
</evidence>
<dbReference type="Proteomes" id="UP000594638">
    <property type="component" value="Unassembled WGS sequence"/>
</dbReference>
<feature type="region of interest" description="Disordered" evidence="1">
    <location>
        <begin position="59"/>
        <end position="90"/>
    </location>
</feature>
<evidence type="ECO:0000256" key="1">
    <source>
        <dbReference type="SAM" id="MobiDB-lite"/>
    </source>
</evidence>
<dbReference type="EMBL" id="CACTIH010009031">
    <property type="protein sequence ID" value="CAA3019844.1"/>
    <property type="molecule type" value="Genomic_DNA"/>
</dbReference>
<protein>
    <submittedName>
        <fullName evidence="2">Uncharacterized protein</fullName>
    </submittedName>
</protein>
<proteinExistence type="predicted"/>
<sequence>MEVFSLFTTIFNGSNSYTPLNFFTPLQNFCGDSLSNLKAKGRFSRINCRNIRVLSSHSNPKIVKRNRKSRYGQPVSPYDSEDDDDGGGDVDDDWISDVSFYLYFSFQIRFINDY</sequence>
<accession>A0A8S0UIN5</accession>
<reference evidence="2 3" key="1">
    <citation type="submission" date="2019-12" db="EMBL/GenBank/DDBJ databases">
        <authorList>
            <person name="Alioto T."/>
            <person name="Alioto T."/>
            <person name="Gomez Garrido J."/>
        </authorList>
    </citation>
    <scope>NUCLEOTIDE SEQUENCE [LARGE SCALE GENOMIC DNA]</scope>
</reference>
<comment type="caution">
    <text evidence="2">The sequence shown here is derived from an EMBL/GenBank/DDBJ whole genome shotgun (WGS) entry which is preliminary data.</text>
</comment>
<dbReference type="AlphaFoldDB" id="A0A8S0UIN5"/>
<dbReference type="OrthoDB" id="924717at2759"/>
<organism evidence="2 3">
    <name type="scientific">Olea europaea subsp. europaea</name>
    <dbReference type="NCBI Taxonomy" id="158383"/>
    <lineage>
        <taxon>Eukaryota</taxon>
        <taxon>Viridiplantae</taxon>
        <taxon>Streptophyta</taxon>
        <taxon>Embryophyta</taxon>
        <taxon>Tracheophyta</taxon>
        <taxon>Spermatophyta</taxon>
        <taxon>Magnoliopsida</taxon>
        <taxon>eudicotyledons</taxon>
        <taxon>Gunneridae</taxon>
        <taxon>Pentapetalae</taxon>
        <taxon>asterids</taxon>
        <taxon>lamiids</taxon>
        <taxon>Lamiales</taxon>
        <taxon>Oleaceae</taxon>
        <taxon>Oleeae</taxon>
        <taxon>Olea</taxon>
    </lineage>
</organism>
<evidence type="ECO:0000313" key="3">
    <source>
        <dbReference type="Proteomes" id="UP000594638"/>
    </source>
</evidence>
<feature type="compositionally biased region" description="Acidic residues" evidence="1">
    <location>
        <begin position="79"/>
        <end position="90"/>
    </location>
</feature>